<evidence type="ECO:0000313" key="2">
    <source>
        <dbReference type="Proteomes" id="UP000215506"/>
    </source>
</evidence>
<evidence type="ECO:0000313" key="1">
    <source>
        <dbReference type="EMBL" id="OXR46768.1"/>
    </source>
</evidence>
<name>A0A231HDE4_9NOCA</name>
<dbReference type="Proteomes" id="UP000215506">
    <property type="component" value="Unassembled WGS sequence"/>
</dbReference>
<protein>
    <submittedName>
        <fullName evidence="1">Uncharacterized protein</fullName>
    </submittedName>
</protein>
<dbReference type="AlphaFoldDB" id="A0A231HDE4"/>
<reference evidence="1 2" key="1">
    <citation type="submission" date="2017-07" db="EMBL/GenBank/DDBJ databases">
        <title>First draft Genome Sequence of Nocardia cerradoensis isolated from human infection.</title>
        <authorList>
            <person name="Carrasco G."/>
        </authorList>
    </citation>
    <scope>NUCLEOTIDE SEQUENCE [LARGE SCALE GENOMIC DNA]</scope>
    <source>
        <strain evidence="1 2">CNM20130759</strain>
    </source>
</reference>
<accession>A0A231HDE4</accession>
<dbReference type="EMBL" id="NGAF01000002">
    <property type="protein sequence ID" value="OXR46768.1"/>
    <property type="molecule type" value="Genomic_DNA"/>
</dbReference>
<gene>
    <name evidence="1" type="ORF">B7C42_01746</name>
</gene>
<comment type="caution">
    <text evidence="1">The sequence shown here is derived from an EMBL/GenBank/DDBJ whole genome shotgun (WGS) entry which is preliminary data.</text>
</comment>
<keyword evidence="2" id="KW-1185">Reference proteome</keyword>
<proteinExistence type="predicted"/>
<sequence length="111" mass="12696">MSTLTELLKTRENDGDCKTRSAEYDQAVTSGELRLTLAQHREEKQLRTFVNRLVDIRVARLRALGSRAEKAGYRLVRERALPGAWTLLDAEDGEIIHAATPLDYIEQWLDE</sequence>
<organism evidence="1 2">
    <name type="scientific">Nocardia cerradoensis</name>
    <dbReference type="NCBI Taxonomy" id="85688"/>
    <lineage>
        <taxon>Bacteria</taxon>
        <taxon>Bacillati</taxon>
        <taxon>Actinomycetota</taxon>
        <taxon>Actinomycetes</taxon>
        <taxon>Mycobacteriales</taxon>
        <taxon>Nocardiaceae</taxon>
        <taxon>Nocardia</taxon>
    </lineage>
</organism>